<name>A0ACC0VUI8_9STRA</name>
<keyword evidence="2" id="KW-1185">Reference proteome</keyword>
<reference evidence="1 2" key="1">
    <citation type="journal article" date="2022" name="bioRxiv">
        <title>The genome of the oomycete Peronosclerospora sorghi, a cosmopolitan pathogen of maize and sorghum, is inflated with dispersed pseudogenes.</title>
        <authorList>
            <person name="Fletcher K."/>
            <person name="Martin F."/>
            <person name="Isakeit T."/>
            <person name="Cavanaugh K."/>
            <person name="Magill C."/>
            <person name="Michelmore R."/>
        </authorList>
    </citation>
    <scope>NUCLEOTIDE SEQUENCE [LARGE SCALE GENOMIC DNA]</scope>
    <source>
        <strain evidence="1">P6</strain>
    </source>
</reference>
<comment type="caution">
    <text evidence="1">The sequence shown here is derived from an EMBL/GenBank/DDBJ whole genome shotgun (WGS) entry which is preliminary data.</text>
</comment>
<proteinExistence type="predicted"/>
<evidence type="ECO:0000313" key="1">
    <source>
        <dbReference type="EMBL" id="KAI9909574.1"/>
    </source>
</evidence>
<organism evidence="1 2">
    <name type="scientific">Peronosclerospora sorghi</name>
    <dbReference type="NCBI Taxonomy" id="230839"/>
    <lineage>
        <taxon>Eukaryota</taxon>
        <taxon>Sar</taxon>
        <taxon>Stramenopiles</taxon>
        <taxon>Oomycota</taxon>
        <taxon>Peronosporomycetes</taxon>
        <taxon>Peronosporales</taxon>
        <taxon>Peronosporaceae</taxon>
        <taxon>Peronosclerospora</taxon>
    </lineage>
</organism>
<sequence length="472" mass="54724">MSVANPASSNRNWRAVALVTVATCTLTTASILLLRSWRHFPSFWWYKRKRRPQDFVPIVHSKDLLDRNEDMTEGDKRFLPWKMQGRGMIYLNNADACLDFTVGANVDEELDDAKFVIKQICSDWRNAENDDISIKIIVGGITNRLYRLTWRNKVHINENVPSVLVRLYGDHTEEFIDRSIENMLFAKLSKRGFAPTYYGRFTNGRIEGWLDARPLEPEEMSQTKPINYLQMIGKELGLMHVMDILEDRAPVLWTKLERFEKLAMEIQQKDSTSKNALYKLDLKGLHEKLIWLKSVLPSDLNGNGKELLDGRDVDEISKQAEKFASDIVFSHNDLLSGNILYNPGWDRVRIIDYEYGGYNYRAFDIANHFCENCGFDLDLEMYPSIEKQVAFFKAYMSTAAPNLLAQLESNRESKAFFHALYDVVNRYALASHLFWGYWAVVQAAHSTIDFDFLQYAAKRFSAFDVQRDFFIG</sequence>
<protein>
    <submittedName>
        <fullName evidence="1">Uncharacterized protein</fullName>
    </submittedName>
</protein>
<dbReference type="Proteomes" id="UP001163321">
    <property type="component" value="Chromosome 7"/>
</dbReference>
<accession>A0ACC0VUI8</accession>
<gene>
    <name evidence="1" type="ORF">PsorP6_014825</name>
</gene>
<evidence type="ECO:0000313" key="2">
    <source>
        <dbReference type="Proteomes" id="UP001163321"/>
    </source>
</evidence>
<dbReference type="EMBL" id="CM047586">
    <property type="protein sequence ID" value="KAI9909574.1"/>
    <property type="molecule type" value="Genomic_DNA"/>
</dbReference>